<dbReference type="GO" id="GO:0009927">
    <property type="term" value="F:histidine phosphotransfer kinase activity"/>
    <property type="evidence" value="ECO:0007669"/>
    <property type="project" value="TreeGrafter"/>
</dbReference>
<protein>
    <recommendedName>
        <fullName evidence="3">histidine kinase</fullName>
        <ecNumber evidence="3">2.7.13.3</ecNumber>
    </recommendedName>
</protein>
<dbReference type="SUPFAM" id="SSF47384">
    <property type="entry name" value="Homodimeric domain of signal transducing histidine kinase"/>
    <property type="match status" value="1"/>
</dbReference>
<dbReference type="Pfam" id="PF02518">
    <property type="entry name" value="HATPase_c"/>
    <property type="match status" value="1"/>
</dbReference>
<dbReference type="Gene3D" id="1.10.287.130">
    <property type="match status" value="1"/>
</dbReference>
<keyword evidence="13" id="KW-1185">Reference proteome</keyword>
<dbReference type="Pfam" id="PF00512">
    <property type="entry name" value="HisKA"/>
    <property type="match status" value="1"/>
</dbReference>
<dbReference type="PRINTS" id="PR00344">
    <property type="entry name" value="BCTRLSENSOR"/>
</dbReference>
<feature type="domain" description="Histidine kinase" evidence="9">
    <location>
        <begin position="1064"/>
        <end position="1282"/>
    </location>
</feature>
<dbReference type="Gene3D" id="3.30.565.10">
    <property type="entry name" value="Histidine kinase-like ATPase, C-terminal domain"/>
    <property type="match status" value="1"/>
</dbReference>
<dbReference type="InterPro" id="IPR036097">
    <property type="entry name" value="HisK_dim/P_sf"/>
</dbReference>
<dbReference type="PROSITE" id="PS50885">
    <property type="entry name" value="HAMP"/>
    <property type="match status" value="1"/>
</dbReference>
<dbReference type="CDD" id="cd06225">
    <property type="entry name" value="HAMP"/>
    <property type="match status" value="1"/>
</dbReference>
<dbReference type="SMART" id="SM00387">
    <property type="entry name" value="HATPase_c"/>
    <property type="match status" value="1"/>
</dbReference>
<dbReference type="Pfam" id="PF13185">
    <property type="entry name" value="GAF_2"/>
    <property type="match status" value="2"/>
</dbReference>
<dbReference type="EMBL" id="LMAR01000001">
    <property type="protein sequence ID" value="KQK32247.1"/>
    <property type="molecule type" value="Genomic_DNA"/>
</dbReference>
<dbReference type="Gene3D" id="3.30.450.40">
    <property type="match status" value="5"/>
</dbReference>
<dbReference type="InterPro" id="IPR029016">
    <property type="entry name" value="GAF-like_dom_sf"/>
</dbReference>
<evidence type="ECO:0000256" key="5">
    <source>
        <dbReference type="ARBA" id="ARBA00022679"/>
    </source>
</evidence>
<evidence type="ECO:0000256" key="1">
    <source>
        <dbReference type="ARBA" id="ARBA00000085"/>
    </source>
</evidence>
<dbReference type="PANTHER" id="PTHR43047">
    <property type="entry name" value="TWO-COMPONENT HISTIDINE PROTEIN KINASE"/>
    <property type="match status" value="1"/>
</dbReference>
<evidence type="ECO:0000256" key="4">
    <source>
        <dbReference type="ARBA" id="ARBA00022553"/>
    </source>
</evidence>
<keyword evidence="8" id="KW-1133">Transmembrane helix</keyword>
<evidence type="ECO:0000313" key="13">
    <source>
        <dbReference type="Proteomes" id="UP000051562"/>
    </source>
</evidence>
<keyword evidence="8" id="KW-0812">Transmembrane</keyword>
<evidence type="ECO:0000259" key="10">
    <source>
        <dbReference type="PROSITE" id="PS50885"/>
    </source>
</evidence>
<keyword evidence="8" id="KW-0472">Membrane</keyword>
<reference evidence="11 13" key="1">
    <citation type="submission" date="2015-10" db="EMBL/GenBank/DDBJ databases">
        <title>Draft genome of Bosea thiooxidans.</title>
        <authorList>
            <person name="Wang X."/>
        </authorList>
    </citation>
    <scope>NUCLEOTIDE SEQUENCE [LARGE SCALE GENOMIC DNA]</scope>
    <source>
        <strain evidence="11 13">CGMCC 9174</strain>
    </source>
</reference>
<dbReference type="PROSITE" id="PS50109">
    <property type="entry name" value="HIS_KIN"/>
    <property type="match status" value="1"/>
</dbReference>
<evidence type="ECO:0000256" key="2">
    <source>
        <dbReference type="ARBA" id="ARBA00004370"/>
    </source>
</evidence>
<evidence type="ECO:0000256" key="8">
    <source>
        <dbReference type="SAM" id="Phobius"/>
    </source>
</evidence>
<dbReference type="Proteomes" id="UP000190130">
    <property type="component" value="Unassembled WGS sequence"/>
</dbReference>
<dbReference type="SUPFAM" id="SSF158472">
    <property type="entry name" value="HAMP domain-like"/>
    <property type="match status" value="1"/>
</dbReference>
<comment type="subcellular location">
    <subcellularLocation>
        <location evidence="2">Membrane</location>
    </subcellularLocation>
</comment>
<keyword evidence="4" id="KW-0597">Phosphoprotein</keyword>
<dbReference type="GO" id="GO:0000155">
    <property type="term" value="F:phosphorelay sensor kinase activity"/>
    <property type="evidence" value="ECO:0007669"/>
    <property type="project" value="InterPro"/>
</dbReference>
<dbReference type="STRING" id="53254.SAMN05660750_04247"/>
<dbReference type="FunFam" id="1.10.287.130:FF:000001">
    <property type="entry name" value="Two-component sensor histidine kinase"/>
    <property type="match status" value="1"/>
</dbReference>
<evidence type="ECO:0000313" key="14">
    <source>
        <dbReference type="Proteomes" id="UP000190130"/>
    </source>
</evidence>
<feature type="transmembrane region" description="Helical" evidence="8">
    <location>
        <begin position="29"/>
        <end position="51"/>
    </location>
</feature>
<dbReference type="SMART" id="SM00304">
    <property type="entry name" value="HAMP"/>
    <property type="match status" value="1"/>
</dbReference>
<dbReference type="InterPro" id="IPR003018">
    <property type="entry name" value="GAF"/>
</dbReference>
<dbReference type="EMBL" id="FUYX01000014">
    <property type="protein sequence ID" value="SKC10205.1"/>
    <property type="molecule type" value="Genomic_DNA"/>
</dbReference>
<dbReference type="FunFam" id="3.30.565.10:FF:000010">
    <property type="entry name" value="Sensor histidine kinase RcsC"/>
    <property type="match status" value="1"/>
</dbReference>
<dbReference type="Pfam" id="PF00672">
    <property type="entry name" value="HAMP"/>
    <property type="match status" value="1"/>
</dbReference>
<dbReference type="SUPFAM" id="SSF55781">
    <property type="entry name" value="GAF domain-like"/>
    <property type="match status" value="5"/>
</dbReference>
<dbReference type="Proteomes" id="UP000051562">
    <property type="component" value="Unassembled WGS sequence"/>
</dbReference>
<dbReference type="OrthoDB" id="1931120at2"/>
<name>A0A0Q3IBE1_9HYPH</name>
<dbReference type="InterPro" id="IPR036890">
    <property type="entry name" value="HATPase_C_sf"/>
</dbReference>
<evidence type="ECO:0000256" key="6">
    <source>
        <dbReference type="ARBA" id="ARBA00022777"/>
    </source>
</evidence>
<feature type="domain" description="HAMP" evidence="10">
    <location>
        <begin position="98"/>
        <end position="150"/>
    </location>
</feature>
<dbReference type="PANTHER" id="PTHR43047:SF72">
    <property type="entry name" value="OSMOSENSING HISTIDINE PROTEIN KINASE SLN1"/>
    <property type="match status" value="1"/>
</dbReference>
<dbReference type="SUPFAM" id="SSF55874">
    <property type="entry name" value="ATPase domain of HSP90 chaperone/DNA topoisomerase II/histidine kinase"/>
    <property type="match status" value="1"/>
</dbReference>
<accession>A0A0Q3IBE1</accession>
<evidence type="ECO:0000313" key="12">
    <source>
        <dbReference type="EMBL" id="SKC10205.1"/>
    </source>
</evidence>
<comment type="catalytic activity">
    <reaction evidence="1">
        <text>ATP + protein L-histidine = ADP + protein N-phospho-L-histidine.</text>
        <dbReference type="EC" id="2.7.13.3"/>
    </reaction>
</comment>
<dbReference type="GO" id="GO:0005886">
    <property type="term" value="C:plasma membrane"/>
    <property type="evidence" value="ECO:0007669"/>
    <property type="project" value="TreeGrafter"/>
</dbReference>
<dbReference type="CDD" id="cd16922">
    <property type="entry name" value="HATPase_EvgS-ArcB-TorS-like"/>
    <property type="match status" value="1"/>
</dbReference>
<dbReference type="InterPro" id="IPR003660">
    <property type="entry name" value="HAMP_dom"/>
</dbReference>
<dbReference type="SMART" id="SM00388">
    <property type="entry name" value="HisKA"/>
    <property type="match status" value="1"/>
</dbReference>
<organism evidence="11 13">
    <name type="scientific">Bosea thiooxidans</name>
    <dbReference type="NCBI Taxonomy" id="53254"/>
    <lineage>
        <taxon>Bacteria</taxon>
        <taxon>Pseudomonadati</taxon>
        <taxon>Pseudomonadota</taxon>
        <taxon>Alphaproteobacteria</taxon>
        <taxon>Hyphomicrobiales</taxon>
        <taxon>Boseaceae</taxon>
        <taxon>Bosea</taxon>
    </lineage>
</organism>
<proteinExistence type="predicted"/>
<dbReference type="InterPro" id="IPR003661">
    <property type="entry name" value="HisK_dim/P_dom"/>
</dbReference>
<keyword evidence="5" id="KW-0808">Transferase</keyword>
<evidence type="ECO:0000256" key="7">
    <source>
        <dbReference type="ARBA" id="ARBA00023012"/>
    </source>
</evidence>
<gene>
    <name evidence="11" type="ORF">ARD30_00230</name>
    <name evidence="12" type="ORF">SAMN05660750_04247</name>
</gene>
<keyword evidence="7" id="KW-0902">Two-component regulatory system</keyword>
<dbReference type="Pfam" id="PF01590">
    <property type="entry name" value="GAF"/>
    <property type="match status" value="2"/>
</dbReference>
<keyword evidence="6 12" id="KW-0418">Kinase</keyword>
<dbReference type="InterPro" id="IPR003594">
    <property type="entry name" value="HATPase_dom"/>
</dbReference>
<dbReference type="Pfam" id="PF13492">
    <property type="entry name" value="GAF_3"/>
    <property type="match status" value="1"/>
</dbReference>
<sequence length="1289" mass="140207">MSASRPPGAQADEPEAAAAQLHASLRKHYVVMLVAVAGAGLLIGGASEIWFAHQERLGIATLTTDAVDAALYRSIQRWGLLTLAVLVLAAFAGERLARKVSVPLQALRTGFARIGTGDLEQRIDSRAGGELDALVNAFNGMAGGLREIHSDLRREIGERTHDLTESLEQQSVTADVLKAISRSAFDLQAVLDTLAESAARLCAADQAVLTRLRDGRHHMDATFGMNDAFRAYLGQNPYAEGRGTVTGRAIAEGRPVQILDVLADPEYTMLAGQKLGGWRSALGVPLLRDGKPIGALALLRRDVRFYTEKQIALVETFAAQAVIAIENVRLFDETQARAKELTEALQQQVATSEILRTIASSPTDIVPVLKAVAQSACQLCEAYDAIVLLRDGSDLVFEAHHGPIPTNLDRWPVNRHWTAGRAVLDRMPVHVDDLTQEADAFPDGYEMAHRMGHRTILSVPLLREGEGIGALVVRRTEVLPFTPKQIALLQTFADQAVIAIENVRLFDQLQARTQALANALDRQTATADVLKVISRSPNDLQPIFDSIARTARRLCMADNASIIARNDGEYRFVATDGVENEQIQQLLSEGPIPLDHGSITGRVVLERRTIQVEDVQADAEFRLFIGVENDHRRSMLGVPLVLDDAVVGVIVVSRNVVQRFSEKQIELIETFADQAVIAIQNVRLFDQVQARTRQLTEALKYQTATSDVLQVISRSAFDLQSVFDVLIESACRLCEAEHAFLFQRSGDVYRIAANHGFAEEFVAWMKKQEISPGRGTLVGRVALEGKIIHIPDAMIDPDYTWHEALAIGKMRTMLGVPLLRDGKPIGSLSLVRLAVQPFTERQIELVKTFADQAVIAMENARLFDEVQTRTRELARSVEELQALSDVGRAVASTLDVQKVLATIVAHAVDLSGADAGAIYKYRKSSRTFRLAEACNMDEELVSALRSIRIDEDGTAMGEATQSMQPVTVADLALRKSYPVRDISLAAGFRAALIVPLAAPERKLGTLVLQRRETGEFPASVVRLTQAFANQSVLALQNAQLFQELAEKSEQLELASQHKSQFLANMSHELRTPLNAILGYAELLTDGIYGDLAEKPRSVLERVQHNGQHLLSLINDVLDLSKIEAGELKLTIDDYTLPSLVQSVLAATDSLARTKGLALSASIPDDLPAGRGDARRLSQVLLNLVGNAIKFTDAGEVAIGASAPDGRFQVTIRDTGPGISPADQEKIFGEFQQLDSSSTREKGGSGLGLAIAQRIVEMHGGRISVSSTPGLGSTFSIDIPVSAVAQENAP</sequence>
<dbReference type="Gene3D" id="6.10.340.10">
    <property type="match status" value="1"/>
</dbReference>
<dbReference type="CDD" id="cd00082">
    <property type="entry name" value="HisKA"/>
    <property type="match status" value="1"/>
</dbReference>
<evidence type="ECO:0000259" key="9">
    <source>
        <dbReference type="PROSITE" id="PS50109"/>
    </source>
</evidence>
<dbReference type="InterPro" id="IPR004358">
    <property type="entry name" value="Sig_transdc_His_kin-like_C"/>
</dbReference>
<reference evidence="12 14" key="2">
    <citation type="submission" date="2017-02" db="EMBL/GenBank/DDBJ databases">
        <authorList>
            <person name="Peterson S.W."/>
        </authorList>
    </citation>
    <scope>NUCLEOTIDE SEQUENCE [LARGE SCALE GENOMIC DNA]</scope>
    <source>
        <strain evidence="12 14">DSM 9653</strain>
    </source>
</reference>
<evidence type="ECO:0000256" key="3">
    <source>
        <dbReference type="ARBA" id="ARBA00012438"/>
    </source>
</evidence>
<dbReference type="SMART" id="SM00065">
    <property type="entry name" value="GAF"/>
    <property type="match status" value="5"/>
</dbReference>
<dbReference type="RefSeq" id="WP_055726192.1">
    <property type="nucleotide sequence ID" value="NZ_FUYX01000014.1"/>
</dbReference>
<dbReference type="EC" id="2.7.13.3" evidence="3"/>
<evidence type="ECO:0000313" key="11">
    <source>
        <dbReference type="EMBL" id="KQK32247.1"/>
    </source>
</evidence>
<dbReference type="InterPro" id="IPR005467">
    <property type="entry name" value="His_kinase_dom"/>
</dbReference>